<evidence type="ECO:0000259" key="1">
    <source>
        <dbReference type="Pfam" id="PF00535"/>
    </source>
</evidence>
<feature type="non-terminal residue" evidence="2">
    <location>
        <position position="250"/>
    </location>
</feature>
<reference evidence="2" key="1">
    <citation type="submission" date="2018-06" db="EMBL/GenBank/DDBJ databases">
        <authorList>
            <person name="Zhirakovskaya E."/>
        </authorList>
    </citation>
    <scope>NUCLEOTIDE SEQUENCE</scope>
</reference>
<dbReference type="PANTHER" id="PTHR43685">
    <property type="entry name" value="GLYCOSYLTRANSFERASE"/>
    <property type="match status" value="1"/>
</dbReference>
<accession>A0A3B0USW4</accession>
<organism evidence="2">
    <name type="scientific">hydrothermal vent metagenome</name>
    <dbReference type="NCBI Taxonomy" id="652676"/>
    <lineage>
        <taxon>unclassified sequences</taxon>
        <taxon>metagenomes</taxon>
        <taxon>ecological metagenomes</taxon>
    </lineage>
</organism>
<dbReference type="InterPro" id="IPR001173">
    <property type="entry name" value="Glyco_trans_2-like"/>
</dbReference>
<dbReference type="EMBL" id="UOES01000295">
    <property type="protein sequence ID" value="VAW27729.1"/>
    <property type="molecule type" value="Genomic_DNA"/>
</dbReference>
<dbReference type="InterPro" id="IPR050834">
    <property type="entry name" value="Glycosyltransf_2"/>
</dbReference>
<dbReference type="Pfam" id="PF00535">
    <property type="entry name" value="Glycos_transf_2"/>
    <property type="match status" value="1"/>
</dbReference>
<proteinExistence type="predicted"/>
<dbReference type="PANTHER" id="PTHR43685:SF11">
    <property type="entry name" value="GLYCOSYLTRANSFERASE TAGX-RELATED"/>
    <property type="match status" value="1"/>
</dbReference>
<dbReference type="SUPFAM" id="SSF53448">
    <property type="entry name" value="Nucleotide-diphospho-sugar transferases"/>
    <property type="match status" value="1"/>
</dbReference>
<name>A0A3B0USW4_9ZZZZ</name>
<dbReference type="Gene3D" id="3.90.550.10">
    <property type="entry name" value="Spore Coat Polysaccharide Biosynthesis Protein SpsA, Chain A"/>
    <property type="match status" value="1"/>
</dbReference>
<dbReference type="AlphaFoldDB" id="A0A3B0USW4"/>
<protein>
    <recommendedName>
        <fullName evidence="1">Glycosyltransferase 2-like domain-containing protein</fullName>
    </recommendedName>
</protein>
<sequence>MVQKPLVTIICISFNHSAFLEDVLNSIWNLNYPNIQLIVADDASTDDSQTRIKELIKDKGCELVLNDRNIGHCKTFNKALRFAKGEFIIDLAADDILLPQSVAVAVEQLRIKGESYGVFFCDAELINGKGESVGTHFTKSFFKNKVVPEGDIYKTLLGKYFISPPTMVYRKTLLDKLNGYNEALSYEDFDFWVRSSRITNYCYSAEVTVQKRMLSTSVSTSQYVKNSSMLISTLAVCKTALRLNRNKSED</sequence>
<dbReference type="InterPro" id="IPR029044">
    <property type="entry name" value="Nucleotide-diphossugar_trans"/>
</dbReference>
<gene>
    <name evidence="2" type="ORF">MNBD_BACTEROID06-1010</name>
</gene>
<evidence type="ECO:0000313" key="2">
    <source>
        <dbReference type="EMBL" id="VAW27729.1"/>
    </source>
</evidence>
<feature type="domain" description="Glycosyltransferase 2-like" evidence="1">
    <location>
        <begin position="8"/>
        <end position="176"/>
    </location>
</feature>